<feature type="domain" description="S1 motif" evidence="1">
    <location>
        <begin position="279"/>
        <end position="345"/>
    </location>
</feature>
<reference evidence="2 3" key="1">
    <citation type="submission" date="2019-09" db="EMBL/GenBank/DDBJ databases">
        <title>Commensal-derived Metabolites Govern Vibrio cholerae Pathogenesis in Host.</title>
        <authorList>
            <person name="Yoon S.S."/>
            <person name="Yoon M.Y."/>
        </authorList>
    </citation>
    <scope>NUCLEOTIDE SEQUENCE [LARGE SCALE GENOMIC DNA]</scope>
    <source>
        <strain evidence="2 3">VIC01</strain>
    </source>
</reference>
<dbReference type="InterPro" id="IPR036890">
    <property type="entry name" value="HATPase_C_sf"/>
</dbReference>
<dbReference type="RefSeq" id="WP_005852012.1">
    <property type="nucleotide sequence ID" value="NZ_CACRTA010000033.1"/>
</dbReference>
<dbReference type="EMBL" id="CP043529">
    <property type="protein sequence ID" value="QEW36207.1"/>
    <property type="molecule type" value="Genomic_DNA"/>
</dbReference>
<dbReference type="Gene3D" id="3.30.565.10">
    <property type="entry name" value="Histidine kinase-like ATPase, C-terminal domain"/>
    <property type="match status" value="1"/>
</dbReference>
<dbReference type="CDD" id="cd00164">
    <property type="entry name" value="S1_like"/>
    <property type="match status" value="1"/>
</dbReference>
<protein>
    <recommendedName>
        <fullName evidence="1">S1 motif domain-containing protein</fullName>
    </recommendedName>
</protein>
<accession>A0A5P3AR60</accession>
<feature type="domain" description="S1 motif" evidence="1">
    <location>
        <begin position="26"/>
        <end position="93"/>
    </location>
</feature>
<gene>
    <name evidence="2" type="ORF">VIC01_01734</name>
</gene>
<dbReference type="InterPro" id="IPR052957">
    <property type="entry name" value="Auxin_embryo_med"/>
</dbReference>
<dbReference type="Gene3D" id="2.40.50.140">
    <property type="entry name" value="Nucleic acid-binding proteins"/>
    <property type="match status" value="2"/>
</dbReference>
<dbReference type="SUPFAM" id="SSF55874">
    <property type="entry name" value="ATPase domain of HSP90 chaperone/DNA topoisomerase II/histidine kinase"/>
    <property type="match status" value="1"/>
</dbReference>
<dbReference type="Pfam" id="PF00575">
    <property type="entry name" value="S1"/>
    <property type="match status" value="1"/>
</dbReference>
<dbReference type="PROSITE" id="PS50126">
    <property type="entry name" value="S1"/>
    <property type="match status" value="3"/>
</dbReference>
<evidence type="ECO:0000313" key="3">
    <source>
        <dbReference type="Proteomes" id="UP000326091"/>
    </source>
</evidence>
<feature type="domain" description="S1 motif" evidence="1">
    <location>
        <begin position="184"/>
        <end position="254"/>
    </location>
</feature>
<dbReference type="GO" id="GO:0003676">
    <property type="term" value="F:nucleic acid binding"/>
    <property type="evidence" value="ECO:0007669"/>
    <property type="project" value="InterPro"/>
</dbReference>
<dbReference type="Proteomes" id="UP000326091">
    <property type="component" value="Chromosome"/>
</dbReference>
<dbReference type="SUPFAM" id="SSF50249">
    <property type="entry name" value="Nucleic acid-binding proteins"/>
    <property type="match status" value="3"/>
</dbReference>
<dbReference type="PANTHER" id="PTHR32387:SF0">
    <property type="entry name" value="PROTEIN NO VEIN"/>
    <property type="match status" value="1"/>
</dbReference>
<dbReference type="NCBIfam" id="NF047352">
    <property type="entry name" value="P_loop_sacsin"/>
    <property type="match status" value="1"/>
</dbReference>
<dbReference type="InterPro" id="IPR012340">
    <property type="entry name" value="NA-bd_OB-fold"/>
</dbReference>
<sequence length="1864" mass="215487">MRKRNFPDNITEIQRWKNLYACYKNRKSIVGKIVKYNQYFGFTVDIDGINANMSIRELSYWNNEEPEKFVGNYFSFIITEIDTYQKTLSVSRKKLVVNAKAGDILNGFIIDIEDNYIIVDVGFACRVLKRNLRNYFVKSIDDHFKFYASIKLVLLNDFEKLKYTFASAKESDIWNSIKGKYKEKDIVSASILSISDTGLMLDIDDIVKAFVYKTYLSEELAIKFSERSLSIGECIDVAISGHKDEYHTVECSVRLVDKIRNQIKNQKMVDAFNSISQRGYVYEAEIIDIQRKYAKIRLGEYEGYIEKDSVSWNDIEEIEDILYVGQIVNVVYLADNQDKLTFGIKQLNPQPYDEILYNLDLMGLLGLANVPTTDFIGIARNYGKYTFIEELYSCGEIEGKLLVDPFYGHNLRAIVVNADNVDAGKYYKIKLINLPQKNIRIERNQLFQFQCRIIKEVENPYDKDISEAFQRNTTNPTSNRRDAHLLKEIGKNMYSSKERMFFELIQNADDAAPQKDSVSINSFTTGDYLVFCHDGFSFDKYDFEAITSAAVGTKKANENKTGYKGIGFKSVFTDSKQVYICTNGYHFKFDKEDERFRTFDGFYLNNPFLDTEKAKKRFFSMYSSVRGNFDGVNDIPWQLEPIHVNEFPPEFGKSFMKSNVSIALRLGEKNIQGTGGYESAIDSIVDDPKFMLFLRKTDRIRFNTRTISREINEGIITIKNSFAQNKVERYERFDFAAGVSNEIFEEENLPIRIKIEEREDSGNILKALFVDLEGEQIENIPMKIAISSSTELSFAIPVNEDGSISVLENNTISIFAFLPTLVKDFVFPFYINANFILDPPRQRVLGDSAWNLYLFKVLAEKIVDWSIYLSKRNDRNALNILPYKKFDESSSDISLLAKSFNEAYLSAISNKAFILNEDGEFAKQESIIIDKSGLSDNISHEAFYKLLGTCKRLVSSVLDSKILNKSLFSGIESINEKYILNRLEKDIDIKALHDELNEDDYNSLLSWLSKFPDLSNDIINNLPCFSDGENIWSFNELDVNNFIVLTDKTAPMKQILKKIGFDVYENICPIAFNYSFPSEKDIFSQIKGKIEDKSDIQLTAEEKLTSLKLFLSFDGIAEGACSKIKLFKNIHGETKPLDEMLDYRDDAPKWLHPYMICSEETFEELQKLLKNSDNEFDEVVWPNINDINVSPVEIIKMYSLEGKDIRKFIERCNSNKDLETLMPAIIGKGKETETCFVNKVTRIDLHDNEVYTKDSFTYKTLQMVLANFDKPSEFSKKIFYNNTCITEYSVKDEVVCKYDENGVEKQVLMSLAKLLPQYQNQSGSIEKIKSLFEIKKDLDKFFDAKIKSISDISDELNKYMNIPMSYFSQWKSGSGNAQQYLFATYFRRSIKGWNNAYVPKIALENESYDFVKDLMDFLYVNKISIATSPFTYHIKDYFYNKSLKSNFVLTKECVLETIENWAMSEEKKMWLSTNGVLYKNSKAIRFRILFCENKPVDFLSELSDIEAFAALTFFSSAERMNYPFVGENQIEILQNIKSRKNSPIIERVDTDILYNSSLEWNTSEYTQWKVGRYPIIYLFKGEMPRYFEHNNKKLMTFNEKNYWFDSAKQNLYVNSLCNIDDLLFEIAREGKSGLDLDDYQELCRKGKISVSENTIKAKDEKIAYLGQEIERLKAIKQNSDPEVENHGIRYNRGNLSPEQRKQVSLEACEQAYNYLNDIDGYDCSEWDYSTDGRIVKNVLYNGRKIVVVITSSGGGYIHLNPYAFAQLMENPENLLINVCGNNVRTYSFKELFEENQDVNMIFDSKVVTPKNFAELANKFLTSERTCFVIPNPNYSASDEISGFGLNEKMEGWKVITFSSDDQIW</sequence>
<evidence type="ECO:0000259" key="1">
    <source>
        <dbReference type="PROSITE" id="PS50126"/>
    </source>
</evidence>
<name>A0A5P3AR60_PHOVU</name>
<evidence type="ECO:0000313" key="2">
    <source>
        <dbReference type="EMBL" id="QEW36207.1"/>
    </source>
</evidence>
<proteinExistence type="predicted"/>
<dbReference type="PANTHER" id="PTHR32387">
    <property type="entry name" value="WU:FJ29H11"/>
    <property type="match status" value="1"/>
</dbReference>
<dbReference type="SMART" id="SM00316">
    <property type="entry name" value="S1"/>
    <property type="match status" value="4"/>
</dbReference>
<dbReference type="InterPro" id="IPR003029">
    <property type="entry name" value="S1_domain"/>
</dbReference>
<organism evidence="2 3">
    <name type="scientific">Phocaeicola vulgatus</name>
    <name type="common">Bacteroides vulgatus</name>
    <dbReference type="NCBI Taxonomy" id="821"/>
    <lineage>
        <taxon>Bacteria</taxon>
        <taxon>Pseudomonadati</taxon>
        <taxon>Bacteroidota</taxon>
        <taxon>Bacteroidia</taxon>
        <taxon>Bacteroidales</taxon>
        <taxon>Bacteroidaceae</taxon>
        <taxon>Phocaeicola</taxon>
    </lineage>
</organism>